<evidence type="ECO:0000256" key="8">
    <source>
        <dbReference type="ARBA" id="ARBA00023170"/>
    </source>
</evidence>
<dbReference type="PROSITE" id="PS50262">
    <property type="entry name" value="G_PROTEIN_RECEP_F1_2"/>
    <property type="match status" value="1"/>
</dbReference>
<keyword evidence="4 10" id="KW-0812">Transmembrane</keyword>
<evidence type="ECO:0000313" key="17">
    <source>
        <dbReference type="RefSeq" id="XP_022243499.1"/>
    </source>
</evidence>
<dbReference type="GeneID" id="106460995"/>
<feature type="transmembrane region" description="Helical" evidence="12">
    <location>
        <begin position="108"/>
        <end position="128"/>
    </location>
</feature>
<dbReference type="RefSeq" id="XP_022243497.1">
    <property type="nucleotide sequence ID" value="XM_022387789.1"/>
</dbReference>
<comment type="similarity">
    <text evidence="2 10">Belongs to the G-protein coupled receptor 1 family.</text>
</comment>
<feature type="domain" description="G-protein coupled receptors family 1 profile" evidence="13">
    <location>
        <begin position="88"/>
        <end position="537"/>
    </location>
</feature>
<evidence type="ECO:0000256" key="12">
    <source>
        <dbReference type="SAM" id="Phobius"/>
    </source>
</evidence>
<dbReference type="SUPFAM" id="SSF81321">
    <property type="entry name" value="Family A G protein-coupled receptor-like"/>
    <property type="match status" value="1"/>
</dbReference>
<feature type="transmembrane region" description="Helical" evidence="12">
    <location>
        <begin position="481"/>
        <end position="505"/>
    </location>
</feature>
<sequence length="554" mass="62118">MTTTYNLDNITYIVYLESGMEWNDSYTATNLSLNDTSSRESYTTEHQVSPVELDDPWGGSPYPSGYSRINIILIALIVTCVMVIIVVGNMLVCIAIATEKSLKTVQNWFIASLAVSDFLVGLVVMPFSLANELMGYWIFGHIWCDIHAALDVLLCTASINNLCLISLDRYWSVTHAVEYLKKRTPTRAIAMICFVWLLSALISLPPLVGWKKSDRPTDYPECKVSEEIGYVLYSALGSFYIPAAVMVFVYIRIFFAARSRARRHVKKKTQPEVTNDPGRDKSTTTTTTTCTSFSNPSPPEKGKDTEGNSFFEKLKTNGSSETYAKHSKLLPKMPQIIIENSAEEQEHSEDDQAATEDENRQGTLDPSSQTVSGSSESMTDEEKPFGSAYKVQTISKTDLEAGSYSLLLKTPKGLKASFGSTISLADYGKDEDANELYETKNIFKRGKNTSGKCTFNEPTRCYTSAVERQKRKIAKARERRATVILGLIMIAFILAWLPFFVLYVLSAICKQCKISDFGFGVAFWLGYLNSAINPIIYTIFNRDFRKAFRKILFK</sequence>
<feature type="transmembrane region" description="Helical" evidence="12">
    <location>
        <begin position="230"/>
        <end position="257"/>
    </location>
</feature>
<feature type="transmembrane region" description="Helical" evidence="12">
    <location>
        <begin position="71"/>
        <end position="96"/>
    </location>
</feature>
<evidence type="ECO:0000256" key="4">
    <source>
        <dbReference type="ARBA" id="ARBA00022692"/>
    </source>
</evidence>
<gene>
    <name evidence="15 16 17" type="primary">LOC106460995</name>
</gene>
<dbReference type="CDD" id="cd15059">
    <property type="entry name" value="7tmA_alpha2_AR"/>
    <property type="match status" value="1"/>
</dbReference>
<evidence type="ECO:0000256" key="2">
    <source>
        <dbReference type="ARBA" id="ARBA00010663"/>
    </source>
</evidence>
<protein>
    <submittedName>
        <fullName evidence="15 16">Alpha-2C adrenergic receptor-like</fullName>
    </submittedName>
</protein>
<dbReference type="InterPro" id="IPR017452">
    <property type="entry name" value="GPCR_Rhodpsn_7TM"/>
</dbReference>
<proteinExistence type="inferred from homology"/>
<name>A0ABM1SIP3_LIMPO</name>
<dbReference type="Proteomes" id="UP000694941">
    <property type="component" value="Unplaced"/>
</dbReference>
<dbReference type="SMART" id="SM01381">
    <property type="entry name" value="7TM_GPCR_Srsx"/>
    <property type="match status" value="1"/>
</dbReference>
<feature type="region of interest" description="Disordered" evidence="11">
    <location>
        <begin position="342"/>
        <end position="386"/>
    </location>
</feature>
<dbReference type="PRINTS" id="PR00237">
    <property type="entry name" value="GPCRRHODOPSN"/>
</dbReference>
<keyword evidence="7 12" id="KW-0472">Membrane</keyword>
<keyword evidence="8 10" id="KW-0675">Receptor</keyword>
<dbReference type="Gene3D" id="1.20.1070.10">
    <property type="entry name" value="Rhodopsin 7-helix transmembrane proteins"/>
    <property type="match status" value="2"/>
</dbReference>
<keyword evidence="5 12" id="KW-1133">Transmembrane helix</keyword>
<feature type="transmembrane region" description="Helical" evidence="12">
    <location>
        <begin position="517"/>
        <end position="540"/>
    </location>
</feature>
<dbReference type="RefSeq" id="XP_022243499.1">
    <property type="nucleotide sequence ID" value="XM_022387791.1"/>
</dbReference>
<evidence type="ECO:0000313" key="14">
    <source>
        <dbReference type="Proteomes" id="UP000694941"/>
    </source>
</evidence>
<dbReference type="InterPro" id="IPR000276">
    <property type="entry name" value="GPCR_Rhodpsn"/>
</dbReference>
<feature type="compositionally biased region" description="Acidic residues" evidence="11">
    <location>
        <begin position="342"/>
        <end position="356"/>
    </location>
</feature>
<evidence type="ECO:0000256" key="6">
    <source>
        <dbReference type="ARBA" id="ARBA00023040"/>
    </source>
</evidence>
<dbReference type="RefSeq" id="XP_022243498.1">
    <property type="nucleotide sequence ID" value="XM_022387790.1"/>
</dbReference>
<feature type="compositionally biased region" description="Polar residues" evidence="11">
    <location>
        <begin position="361"/>
        <end position="377"/>
    </location>
</feature>
<keyword evidence="6 10" id="KW-0297">G-protein coupled receptor</keyword>
<dbReference type="PANTHER" id="PTHR24248">
    <property type="entry name" value="ADRENERGIC RECEPTOR-RELATED G-PROTEIN COUPLED RECEPTOR"/>
    <property type="match status" value="1"/>
</dbReference>
<evidence type="ECO:0000256" key="5">
    <source>
        <dbReference type="ARBA" id="ARBA00022989"/>
    </source>
</evidence>
<comment type="subcellular location">
    <subcellularLocation>
        <location evidence="1">Cell membrane</location>
        <topology evidence="1">Multi-pass membrane protein</topology>
    </subcellularLocation>
</comment>
<evidence type="ECO:0000256" key="11">
    <source>
        <dbReference type="SAM" id="MobiDB-lite"/>
    </source>
</evidence>
<keyword evidence="14" id="KW-1185">Reference proteome</keyword>
<feature type="transmembrane region" description="Helical" evidence="12">
    <location>
        <begin position="148"/>
        <end position="167"/>
    </location>
</feature>
<evidence type="ECO:0000256" key="3">
    <source>
        <dbReference type="ARBA" id="ARBA00022475"/>
    </source>
</evidence>
<dbReference type="PANTHER" id="PTHR24248:SF189">
    <property type="entry name" value="ALPHA2-ADRENERGIC-LIKE OCTOPAMINE RECEPTOR, ISOFORM B"/>
    <property type="match status" value="1"/>
</dbReference>
<accession>A0ABM1SIP3</accession>
<organism evidence="14 16">
    <name type="scientific">Limulus polyphemus</name>
    <name type="common">Atlantic horseshoe crab</name>
    <dbReference type="NCBI Taxonomy" id="6850"/>
    <lineage>
        <taxon>Eukaryota</taxon>
        <taxon>Metazoa</taxon>
        <taxon>Ecdysozoa</taxon>
        <taxon>Arthropoda</taxon>
        <taxon>Chelicerata</taxon>
        <taxon>Merostomata</taxon>
        <taxon>Xiphosura</taxon>
        <taxon>Limulidae</taxon>
        <taxon>Limulus</taxon>
    </lineage>
</organism>
<keyword evidence="3" id="KW-1003">Cell membrane</keyword>
<keyword evidence="9 10" id="KW-0807">Transducer</keyword>
<evidence type="ECO:0000256" key="7">
    <source>
        <dbReference type="ARBA" id="ARBA00023136"/>
    </source>
</evidence>
<evidence type="ECO:0000256" key="9">
    <source>
        <dbReference type="ARBA" id="ARBA00023224"/>
    </source>
</evidence>
<evidence type="ECO:0000256" key="10">
    <source>
        <dbReference type="RuleBase" id="RU000688"/>
    </source>
</evidence>
<reference evidence="15 16" key="1">
    <citation type="submission" date="2025-05" db="UniProtKB">
        <authorList>
            <consortium name="RefSeq"/>
        </authorList>
    </citation>
    <scope>IDENTIFICATION</scope>
    <source>
        <tissue evidence="15 16">Muscle</tissue>
    </source>
</reference>
<feature type="region of interest" description="Disordered" evidence="11">
    <location>
        <begin position="265"/>
        <end position="312"/>
    </location>
</feature>
<evidence type="ECO:0000256" key="1">
    <source>
        <dbReference type="ARBA" id="ARBA00004651"/>
    </source>
</evidence>
<dbReference type="PROSITE" id="PS00237">
    <property type="entry name" value="G_PROTEIN_RECEP_F1_1"/>
    <property type="match status" value="1"/>
</dbReference>
<dbReference type="Pfam" id="PF00001">
    <property type="entry name" value="7tm_1"/>
    <property type="match status" value="1"/>
</dbReference>
<evidence type="ECO:0000313" key="16">
    <source>
        <dbReference type="RefSeq" id="XP_022243498.1"/>
    </source>
</evidence>
<evidence type="ECO:0000313" key="15">
    <source>
        <dbReference type="RefSeq" id="XP_022243497.1"/>
    </source>
</evidence>
<feature type="transmembrane region" description="Helical" evidence="12">
    <location>
        <begin position="188"/>
        <end position="210"/>
    </location>
</feature>
<evidence type="ECO:0000259" key="13">
    <source>
        <dbReference type="PROSITE" id="PS50262"/>
    </source>
</evidence>